<feature type="signal peptide" evidence="3">
    <location>
        <begin position="1"/>
        <end position="24"/>
    </location>
</feature>
<dbReference type="GO" id="GO:0016787">
    <property type="term" value="F:hydrolase activity"/>
    <property type="evidence" value="ECO:0007669"/>
    <property type="project" value="UniProtKB-KW"/>
</dbReference>
<dbReference type="InterPro" id="IPR052701">
    <property type="entry name" value="GAG_Ulvan_Degrading_Sulfatases"/>
</dbReference>
<dbReference type="PROSITE" id="PS51257">
    <property type="entry name" value="PROKAR_LIPOPROTEIN"/>
    <property type="match status" value="1"/>
</dbReference>
<reference evidence="5 6" key="1">
    <citation type="submission" date="2020-04" db="EMBL/GenBank/DDBJ databases">
        <title>Flammeovirga sp. SR4, a novel species isolated from seawater.</title>
        <authorList>
            <person name="Wang X."/>
        </authorList>
    </citation>
    <scope>NUCLEOTIDE SEQUENCE [LARGE SCALE GENOMIC DNA]</scope>
    <source>
        <strain evidence="5 6">ATCC 23126</strain>
    </source>
</reference>
<evidence type="ECO:0000313" key="5">
    <source>
        <dbReference type="EMBL" id="NME70775.1"/>
    </source>
</evidence>
<dbReference type="PROSITE" id="PS00523">
    <property type="entry name" value="SULFATASE_1"/>
    <property type="match status" value="1"/>
</dbReference>
<dbReference type="Pfam" id="PF00884">
    <property type="entry name" value="Sulfatase"/>
    <property type="match status" value="1"/>
</dbReference>
<dbReference type="Gene3D" id="3.40.720.10">
    <property type="entry name" value="Alkaline Phosphatase, subunit A"/>
    <property type="match status" value="1"/>
</dbReference>
<accession>A0A7X9RY18</accession>
<dbReference type="CDD" id="cd16145">
    <property type="entry name" value="ARS_like"/>
    <property type="match status" value="1"/>
</dbReference>
<dbReference type="InterPro" id="IPR024607">
    <property type="entry name" value="Sulfatase_CS"/>
</dbReference>
<dbReference type="Gene3D" id="3.30.1120.10">
    <property type="match status" value="1"/>
</dbReference>
<dbReference type="InterPro" id="IPR017850">
    <property type="entry name" value="Alkaline_phosphatase_core_sf"/>
</dbReference>
<evidence type="ECO:0000256" key="1">
    <source>
        <dbReference type="ARBA" id="ARBA00008779"/>
    </source>
</evidence>
<dbReference type="EMBL" id="JABANE010000074">
    <property type="protein sequence ID" value="NME70775.1"/>
    <property type="molecule type" value="Genomic_DNA"/>
</dbReference>
<gene>
    <name evidence="5" type="ORF">HHU12_22570</name>
</gene>
<keyword evidence="2" id="KW-0378">Hydrolase</keyword>
<dbReference type="Proteomes" id="UP000576082">
    <property type="component" value="Unassembled WGS sequence"/>
</dbReference>
<comment type="similarity">
    <text evidence="1">Belongs to the sulfatase family.</text>
</comment>
<feature type="chain" id="PRO_5030682022" evidence="3">
    <location>
        <begin position="25"/>
        <end position="491"/>
    </location>
</feature>
<evidence type="ECO:0000313" key="6">
    <source>
        <dbReference type="Proteomes" id="UP000576082"/>
    </source>
</evidence>
<comment type="caution">
    <text evidence="5">The sequence shown here is derived from an EMBL/GenBank/DDBJ whole genome shotgun (WGS) entry which is preliminary data.</text>
</comment>
<evidence type="ECO:0000256" key="3">
    <source>
        <dbReference type="SAM" id="SignalP"/>
    </source>
</evidence>
<evidence type="ECO:0000256" key="2">
    <source>
        <dbReference type="ARBA" id="ARBA00022801"/>
    </source>
</evidence>
<protein>
    <submittedName>
        <fullName evidence="5">Arylsulfatase</fullName>
    </submittedName>
</protein>
<organism evidence="5 6">
    <name type="scientific">Flammeovirga aprica JL-4</name>
    <dbReference type="NCBI Taxonomy" id="694437"/>
    <lineage>
        <taxon>Bacteria</taxon>
        <taxon>Pseudomonadati</taxon>
        <taxon>Bacteroidota</taxon>
        <taxon>Cytophagia</taxon>
        <taxon>Cytophagales</taxon>
        <taxon>Flammeovirgaceae</taxon>
        <taxon>Flammeovirga</taxon>
    </lineage>
</organism>
<dbReference type="InterPro" id="IPR000917">
    <property type="entry name" value="Sulfatase_N"/>
</dbReference>
<dbReference type="PANTHER" id="PTHR43751">
    <property type="entry name" value="SULFATASE"/>
    <property type="match status" value="1"/>
</dbReference>
<dbReference type="AlphaFoldDB" id="A0A7X9RY18"/>
<name>A0A7X9RY18_9BACT</name>
<dbReference type="SUPFAM" id="SSF53649">
    <property type="entry name" value="Alkaline phosphatase-like"/>
    <property type="match status" value="1"/>
</dbReference>
<keyword evidence="3" id="KW-0732">Signal</keyword>
<evidence type="ECO:0000259" key="4">
    <source>
        <dbReference type="Pfam" id="PF00884"/>
    </source>
</evidence>
<keyword evidence="6" id="KW-1185">Reference proteome</keyword>
<feature type="domain" description="Sulfatase N-terminal" evidence="4">
    <location>
        <begin position="36"/>
        <end position="383"/>
    </location>
</feature>
<proteinExistence type="inferred from homology"/>
<sequence length="491" mass="55394">MKLISTLSILFIVSIIYSCSSPNAKTMSNTSKDQPPNIVYILADDLGYGDLGCYGQEQIETPNIDLLAKNGMLFTNHYAGSSVCAPSRSTFLTGLHTGHTSIRGNKFAKEIGEGQVPLSTECLTVGELLKEKGYTTGAFGKWGLGYPGSEGDPNQLGFDVFYGYNCQRQAHRYYPQHLWHNDQKVALEGNDFTNKVTYSGDVIHQKVLEFIDENKDKPFFLYYPNLIPHAELLLPEGELMQKYSKKFGKEVGYVNHKKGSEYGDEDFMITRYSSQPEPRATYAAMVELLDRQVGEVIQKLEENGLMENTIVIFTSDNGPHTEAGADPQFFNSNGGLRGLKRDLYEGGIRVPMIVRWDGVVPKESKSDHVSAFWDMLPTFGEIAETNFNQQVDGISILPTLKGIKQPTHDYLYWEFHEQGGRQAVRQGNWKLLKQNTFNKEKTTIELFNLDEDPSEVNDLSDDYPGKVQHLLEIMDREHTPSKEFPKFDTVS</sequence>
<dbReference type="PANTHER" id="PTHR43751:SF3">
    <property type="entry name" value="SULFATASE N-TERMINAL DOMAIN-CONTAINING PROTEIN"/>
    <property type="match status" value="1"/>
</dbReference>